<dbReference type="RefSeq" id="XP_030760548.1">
    <property type="nucleotide sequence ID" value="XM_030904688.1"/>
</dbReference>
<dbReference type="GeneID" id="115885703"/>
<dbReference type="InterPro" id="IPR027124">
    <property type="entry name" value="Swc5/CFDP1/2"/>
</dbReference>
<sequence length="423" mass="48863">MAEVQQMMAPSPWQAFNSQGVLRIPTKKNARTHPKVDTSPGLKLGTWNVRSLYVAGKLDNLTQEMERCKVDIMGLSEIRWPNSGQCTTEKATLYYSGNNQPNRFNGVGFIVNKNVNNKVKNFVAYSDRSALLQLKADPVDLNIIQIYAPTTDRPENEVKQLYKEIKELMKLVKKREILVVMGDFNAKVGQGRVTDVVGEYGLGERNERGDTLVQFCQEEKLIIANTWFKLPPRRLYTWQSPQHTPDYVVRNQIDFLLISQRYRNGLSGVKTYPGTDIGSDHNPVIGTLKVRLKKLRRAPRKKVDMNKLKKAEIRAEAKEEINREIAKIRTLPQPPDDVGKTWDRLKNAIVTTTNNIVGPPTYKRRRWMTDEILSLMAERGLCKNRDQTKYKEIDKQIRREIRRAKEQWMEDKCTEIETMEEKA</sequence>
<dbReference type="PANTHER" id="PTHR23227:SF85">
    <property type="entry name" value="CRANIOFACIAL DEVELOPMENT PROTEIN 2"/>
    <property type="match status" value="1"/>
</dbReference>
<evidence type="ECO:0000313" key="3">
    <source>
        <dbReference type="RefSeq" id="XP_030760548.1"/>
    </source>
</evidence>
<accession>A0A6J2Y9K1</accession>
<gene>
    <name evidence="3" type="primary">LOC115885703</name>
</gene>
<dbReference type="InParanoid" id="A0A6J2Y9K1"/>
<organism evidence="2 3">
    <name type="scientific">Sitophilus oryzae</name>
    <name type="common">Rice weevil</name>
    <name type="synonym">Curculio oryzae</name>
    <dbReference type="NCBI Taxonomy" id="7048"/>
    <lineage>
        <taxon>Eukaryota</taxon>
        <taxon>Metazoa</taxon>
        <taxon>Ecdysozoa</taxon>
        <taxon>Arthropoda</taxon>
        <taxon>Hexapoda</taxon>
        <taxon>Insecta</taxon>
        <taxon>Pterygota</taxon>
        <taxon>Neoptera</taxon>
        <taxon>Endopterygota</taxon>
        <taxon>Coleoptera</taxon>
        <taxon>Polyphaga</taxon>
        <taxon>Cucujiformia</taxon>
        <taxon>Curculionidae</taxon>
        <taxon>Dryophthorinae</taxon>
        <taxon>Sitophilus</taxon>
    </lineage>
</organism>
<dbReference type="CDD" id="cd09076">
    <property type="entry name" value="L1-EN"/>
    <property type="match status" value="1"/>
</dbReference>
<dbReference type="InterPro" id="IPR005135">
    <property type="entry name" value="Endo/exonuclease/phosphatase"/>
</dbReference>
<evidence type="ECO:0000313" key="2">
    <source>
        <dbReference type="Proteomes" id="UP000504635"/>
    </source>
</evidence>
<dbReference type="Gene3D" id="3.60.10.10">
    <property type="entry name" value="Endonuclease/exonuclease/phosphatase"/>
    <property type="match status" value="1"/>
</dbReference>
<dbReference type="GO" id="GO:0003824">
    <property type="term" value="F:catalytic activity"/>
    <property type="evidence" value="ECO:0007669"/>
    <property type="project" value="InterPro"/>
</dbReference>
<dbReference type="AlphaFoldDB" id="A0A6J2Y9K1"/>
<dbReference type="Proteomes" id="UP000504635">
    <property type="component" value="Unplaced"/>
</dbReference>
<dbReference type="KEGG" id="soy:115885703"/>
<dbReference type="Pfam" id="PF03372">
    <property type="entry name" value="Exo_endo_phos"/>
    <property type="match status" value="1"/>
</dbReference>
<evidence type="ECO:0000259" key="1">
    <source>
        <dbReference type="Pfam" id="PF03372"/>
    </source>
</evidence>
<reference evidence="3" key="1">
    <citation type="submission" date="2025-08" db="UniProtKB">
        <authorList>
            <consortium name="RefSeq"/>
        </authorList>
    </citation>
    <scope>IDENTIFICATION</scope>
    <source>
        <tissue evidence="3">Gonads</tissue>
    </source>
</reference>
<dbReference type="InterPro" id="IPR036691">
    <property type="entry name" value="Endo/exonu/phosph_ase_sf"/>
</dbReference>
<protein>
    <submittedName>
        <fullName evidence="3">Craniofacial development protein 2-like</fullName>
    </submittedName>
</protein>
<keyword evidence="2" id="KW-1185">Reference proteome</keyword>
<feature type="domain" description="Endonuclease/exonuclease/phosphatase" evidence="1">
    <location>
        <begin position="45"/>
        <end position="281"/>
    </location>
</feature>
<proteinExistence type="predicted"/>
<dbReference type="PANTHER" id="PTHR23227">
    <property type="entry name" value="BUCENTAUR RELATED"/>
    <property type="match status" value="1"/>
</dbReference>
<dbReference type="OrthoDB" id="6769313at2759"/>
<dbReference type="SUPFAM" id="SSF56219">
    <property type="entry name" value="DNase I-like"/>
    <property type="match status" value="1"/>
</dbReference>
<name>A0A6J2Y9K1_SITOR</name>